<keyword evidence="4" id="KW-1185">Reference proteome</keyword>
<dbReference type="InterPro" id="IPR004045">
    <property type="entry name" value="Glutathione_S-Trfase_N"/>
</dbReference>
<dbReference type="AlphaFoldDB" id="A0A2G8TKI8"/>
<evidence type="ECO:0000259" key="1">
    <source>
        <dbReference type="PROSITE" id="PS50404"/>
    </source>
</evidence>
<feature type="domain" description="GST N-terminal" evidence="1">
    <location>
        <begin position="1"/>
        <end position="81"/>
    </location>
</feature>
<dbReference type="RefSeq" id="WP_099787018.1">
    <property type="nucleotide sequence ID" value="NZ_JBHLYV010000001.1"/>
</dbReference>
<dbReference type="InterPro" id="IPR040079">
    <property type="entry name" value="Glutathione_S-Trfase"/>
</dbReference>
<keyword evidence="3" id="KW-0808">Transferase</keyword>
<dbReference type="InterPro" id="IPR036282">
    <property type="entry name" value="Glutathione-S-Trfase_C_sf"/>
</dbReference>
<dbReference type="InterPro" id="IPR004046">
    <property type="entry name" value="GST_C"/>
</dbReference>
<dbReference type="Gene3D" id="3.40.30.10">
    <property type="entry name" value="Glutaredoxin"/>
    <property type="match status" value="1"/>
</dbReference>
<organism evidence="3 4">
    <name type="scientific">Massilia eurypsychrophila</name>
    <dbReference type="NCBI Taxonomy" id="1485217"/>
    <lineage>
        <taxon>Bacteria</taxon>
        <taxon>Pseudomonadati</taxon>
        <taxon>Pseudomonadota</taxon>
        <taxon>Betaproteobacteria</taxon>
        <taxon>Burkholderiales</taxon>
        <taxon>Oxalobacteraceae</taxon>
        <taxon>Telluria group</taxon>
        <taxon>Massilia</taxon>
    </lineage>
</organism>
<dbReference type="InterPro" id="IPR010987">
    <property type="entry name" value="Glutathione-S-Trfase_C-like"/>
</dbReference>
<dbReference type="SFLD" id="SFLDG00358">
    <property type="entry name" value="Main_(cytGST)"/>
    <property type="match status" value="1"/>
</dbReference>
<dbReference type="Pfam" id="PF13409">
    <property type="entry name" value="GST_N_2"/>
    <property type="match status" value="1"/>
</dbReference>
<name>A0A2G8TKI8_9BURK</name>
<dbReference type="PROSITE" id="PS50405">
    <property type="entry name" value="GST_CTER"/>
    <property type="match status" value="1"/>
</dbReference>
<dbReference type="SUPFAM" id="SSF52833">
    <property type="entry name" value="Thioredoxin-like"/>
    <property type="match status" value="1"/>
</dbReference>
<dbReference type="SUPFAM" id="SSF47616">
    <property type="entry name" value="GST C-terminal domain-like"/>
    <property type="match status" value="1"/>
</dbReference>
<dbReference type="PANTHER" id="PTHR44051">
    <property type="entry name" value="GLUTATHIONE S-TRANSFERASE-RELATED"/>
    <property type="match status" value="1"/>
</dbReference>
<dbReference type="Pfam" id="PF00043">
    <property type="entry name" value="GST_C"/>
    <property type="match status" value="1"/>
</dbReference>
<dbReference type="PANTHER" id="PTHR44051:SF8">
    <property type="entry name" value="GLUTATHIONE S-TRANSFERASE GSTA"/>
    <property type="match status" value="1"/>
</dbReference>
<dbReference type="SFLD" id="SFLDS00019">
    <property type="entry name" value="Glutathione_Transferase_(cytos"/>
    <property type="match status" value="1"/>
</dbReference>
<dbReference type="CDD" id="cd03057">
    <property type="entry name" value="GST_N_Beta"/>
    <property type="match status" value="1"/>
</dbReference>
<feature type="domain" description="GST C-terminal" evidence="2">
    <location>
        <begin position="87"/>
        <end position="202"/>
    </location>
</feature>
<evidence type="ECO:0000313" key="4">
    <source>
        <dbReference type="Proteomes" id="UP000230390"/>
    </source>
</evidence>
<dbReference type="PROSITE" id="PS50404">
    <property type="entry name" value="GST_NTER"/>
    <property type="match status" value="1"/>
</dbReference>
<dbReference type="Proteomes" id="UP000230390">
    <property type="component" value="Unassembled WGS sequence"/>
</dbReference>
<reference evidence="3 4" key="1">
    <citation type="submission" date="2017-10" db="EMBL/GenBank/DDBJ databases">
        <title>Massilia psychrophilum sp. nov., a novel purple-pigmented bacterium isolated from Tianshan glacier, Xinjiang Municipality, China.</title>
        <authorList>
            <person name="Wang H."/>
        </authorList>
    </citation>
    <scope>NUCLEOTIDE SEQUENCE [LARGE SCALE GENOMIC DNA]</scope>
    <source>
        <strain evidence="3 4">JCM 30074</strain>
    </source>
</reference>
<dbReference type="Gene3D" id="1.20.1050.10">
    <property type="match status" value="1"/>
</dbReference>
<evidence type="ECO:0000259" key="2">
    <source>
        <dbReference type="PROSITE" id="PS50405"/>
    </source>
</evidence>
<dbReference type="SFLD" id="SFLDG01150">
    <property type="entry name" value="Main.1:_Beta-like"/>
    <property type="match status" value="1"/>
</dbReference>
<protein>
    <submittedName>
        <fullName evidence="3">Glutathione transferase GstA</fullName>
    </submittedName>
</protein>
<dbReference type="EMBL" id="PDOC01000002">
    <property type="protein sequence ID" value="PIL46128.1"/>
    <property type="molecule type" value="Genomic_DNA"/>
</dbReference>
<dbReference type="NCBIfam" id="NF007831">
    <property type="entry name" value="PRK10542.1"/>
    <property type="match status" value="1"/>
</dbReference>
<dbReference type="InterPro" id="IPR036249">
    <property type="entry name" value="Thioredoxin-like_sf"/>
</dbReference>
<evidence type="ECO:0000313" key="3">
    <source>
        <dbReference type="EMBL" id="PIL46128.1"/>
    </source>
</evidence>
<sequence>MKLYFSPGACSLSPHIALLEAGLPFTTVKVNIRKRLTESGADFMAINPKGYVPALELDNGTILTEGVAITQYIADQAPDKQLTPARGTAEHYQLLEWLHFIGTEIHKNFSPLFNPASSDEVKAGARAALTRRLAFVAQRLEGRDYLIGERFSVADAYLFTVLNWAAVVQFDLAPYPVLQSFHARIAARPAVQQAMRDEGLLG</sequence>
<comment type="caution">
    <text evidence="3">The sequence shown here is derived from an EMBL/GenBank/DDBJ whole genome shotgun (WGS) entry which is preliminary data.</text>
</comment>
<gene>
    <name evidence="3" type="ORF">CR105_03290</name>
</gene>
<accession>A0A2G8TKI8</accession>
<proteinExistence type="predicted"/>
<dbReference type="OrthoDB" id="8772754at2"/>
<dbReference type="GO" id="GO:0016740">
    <property type="term" value="F:transferase activity"/>
    <property type="evidence" value="ECO:0007669"/>
    <property type="project" value="UniProtKB-KW"/>
</dbReference>
<dbReference type="CDD" id="cd03188">
    <property type="entry name" value="GST_C_Beta"/>
    <property type="match status" value="1"/>
</dbReference>